<name>A0A8B5YGA4_BACLI</name>
<dbReference type="EMBL" id="NILC01000010">
    <property type="protein sequence ID" value="TWL31630.1"/>
    <property type="molecule type" value="Genomic_DNA"/>
</dbReference>
<evidence type="ECO:0000313" key="2">
    <source>
        <dbReference type="Proteomes" id="UP000435910"/>
    </source>
</evidence>
<evidence type="ECO:0000313" key="1">
    <source>
        <dbReference type="EMBL" id="TWL31630.1"/>
    </source>
</evidence>
<organism evidence="1 2">
    <name type="scientific">Bacillus licheniformis</name>
    <dbReference type="NCBI Taxonomy" id="1402"/>
    <lineage>
        <taxon>Bacteria</taxon>
        <taxon>Bacillati</taxon>
        <taxon>Bacillota</taxon>
        <taxon>Bacilli</taxon>
        <taxon>Bacillales</taxon>
        <taxon>Bacillaceae</taxon>
        <taxon>Bacillus</taxon>
    </lineage>
</organism>
<comment type="caution">
    <text evidence="1">The sequence shown here is derived from an EMBL/GenBank/DDBJ whole genome shotgun (WGS) entry which is preliminary data.</text>
</comment>
<accession>A0A8B5YGA4</accession>
<protein>
    <submittedName>
        <fullName evidence="1">Uncharacterized protein</fullName>
    </submittedName>
</protein>
<gene>
    <name evidence="1" type="ORF">CHCC16736_0798</name>
</gene>
<proteinExistence type="predicted"/>
<dbReference type="AlphaFoldDB" id="A0A8B5YGA4"/>
<sequence>MKIVLNYIISHKINTSASVFLGAENNTVRAYLTLKKQLQAAMM</sequence>
<reference evidence="1 2" key="1">
    <citation type="submission" date="2019-06" db="EMBL/GenBank/DDBJ databases">
        <title>Genome sequence analysis of &gt;100 Bacillus licheniformis strains suggests intrinsic resistance to this species.</title>
        <authorList>
            <person name="Wels M."/>
            <person name="Siezen R.J."/>
            <person name="Johansen E."/>
            <person name="Stuer-Lauridsen B."/>
            <person name="Bjerre K."/>
            <person name="Nielsen B.K.K."/>
        </authorList>
    </citation>
    <scope>NUCLEOTIDE SEQUENCE [LARGE SCALE GENOMIC DNA]</scope>
    <source>
        <strain evidence="1 2">BAC-16736</strain>
    </source>
</reference>
<dbReference type="Proteomes" id="UP000435910">
    <property type="component" value="Unassembled WGS sequence"/>
</dbReference>